<keyword evidence="9 11" id="KW-0739">Sodium transport</keyword>
<evidence type="ECO:0000256" key="1">
    <source>
        <dbReference type="ARBA" id="ARBA00004141"/>
    </source>
</evidence>
<dbReference type="InterPro" id="IPR001873">
    <property type="entry name" value="ENaC"/>
</dbReference>
<dbReference type="PANTHER" id="PTHR11690:SF300">
    <property type="entry name" value="PICKPOCKET PROTEIN 19"/>
    <property type="match status" value="1"/>
</dbReference>
<dbReference type="Pfam" id="PF00858">
    <property type="entry name" value="ASC"/>
    <property type="match status" value="1"/>
</dbReference>
<evidence type="ECO:0000256" key="12">
    <source>
        <dbReference type="SAM" id="Phobius"/>
    </source>
</evidence>
<proteinExistence type="inferred from homology"/>
<dbReference type="EMBL" id="RQTK01000060">
    <property type="protein sequence ID" value="RUS89276.1"/>
    <property type="molecule type" value="Genomic_DNA"/>
</dbReference>
<keyword evidence="5 12" id="KW-1133">Transmembrane helix</keyword>
<evidence type="ECO:0000256" key="7">
    <source>
        <dbReference type="ARBA" id="ARBA00023065"/>
    </source>
</evidence>
<dbReference type="GO" id="GO:0005886">
    <property type="term" value="C:plasma membrane"/>
    <property type="evidence" value="ECO:0007669"/>
    <property type="project" value="TreeGrafter"/>
</dbReference>
<dbReference type="Gene3D" id="1.10.287.770">
    <property type="entry name" value="YojJ-like"/>
    <property type="match status" value="1"/>
</dbReference>
<keyword evidence="4 11" id="KW-0812">Transmembrane</keyword>
<comment type="subcellular location">
    <subcellularLocation>
        <location evidence="1">Membrane</location>
        <topology evidence="1">Multi-pass membrane protein</topology>
    </subcellularLocation>
</comment>
<dbReference type="STRING" id="188477.A0A3S1BQW5"/>
<evidence type="ECO:0000256" key="9">
    <source>
        <dbReference type="ARBA" id="ARBA00023201"/>
    </source>
</evidence>
<reference evidence="13 14" key="1">
    <citation type="submission" date="2019-01" db="EMBL/GenBank/DDBJ databases">
        <title>A draft genome assembly of the solar-powered sea slug Elysia chlorotica.</title>
        <authorList>
            <person name="Cai H."/>
            <person name="Li Q."/>
            <person name="Fang X."/>
            <person name="Li J."/>
            <person name="Curtis N.E."/>
            <person name="Altenburger A."/>
            <person name="Shibata T."/>
            <person name="Feng M."/>
            <person name="Maeda T."/>
            <person name="Schwartz J.A."/>
            <person name="Shigenobu S."/>
            <person name="Lundholm N."/>
            <person name="Nishiyama T."/>
            <person name="Yang H."/>
            <person name="Hasebe M."/>
            <person name="Li S."/>
            <person name="Pierce S.K."/>
            <person name="Wang J."/>
        </authorList>
    </citation>
    <scope>NUCLEOTIDE SEQUENCE [LARGE SCALE GENOMIC DNA]</scope>
    <source>
        <strain evidence="13">EC2010</strain>
        <tissue evidence="13">Whole organism of an adult</tissue>
    </source>
</reference>
<keyword evidence="14" id="KW-1185">Reference proteome</keyword>
<evidence type="ECO:0000256" key="3">
    <source>
        <dbReference type="ARBA" id="ARBA00022461"/>
    </source>
</evidence>
<dbReference type="GO" id="GO:0015280">
    <property type="term" value="F:ligand-gated sodium channel activity"/>
    <property type="evidence" value="ECO:0007669"/>
    <property type="project" value="TreeGrafter"/>
</dbReference>
<gene>
    <name evidence="13" type="ORF">EGW08_002950</name>
</gene>
<dbReference type="Gene3D" id="2.60.470.10">
    <property type="entry name" value="Acid-sensing ion channels like domains"/>
    <property type="match status" value="1"/>
</dbReference>
<organism evidence="13 14">
    <name type="scientific">Elysia chlorotica</name>
    <name type="common">Eastern emerald elysia</name>
    <name type="synonym">Sea slug</name>
    <dbReference type="NCBI Taxonomy" id="188477"/>
    <lineage>
        <taxon>Eukaryota</taxon>
        <taxon>Metazoa</taxon>
        <taxon>Spiralia</taxon>
        <taxon>Lophotrochozoa</taxon>
        <taxon>Mollusca</taxon>
        <taxon>Gastropoda</taxon>
        <taxon>Heterobranchia</taxon>
        <taxon>Euthyneura</taxon>
        <taxon>Panpulmonata</taxon>
        <taxon>Sacoglossa</taxon>
        <taxon>Placobranchoidea</taxon>
        <taxon>Plakobranchidae</taxon>
        <taxon>Elysia</taxon>
    </lineage>
</organism>
<dbReference type="Proteomes" id="UP000271974">
    <property type="component" value="Unassembled WGS sequence"/>
</dbReference>
<keyword evidence="10 11" id="KW-0407">Ion channel</keyword>
<evidence type="ECO:0000256" key="8">
    <source>
        <dbReference type="ARBA" id="ARBA00023136"/>
    </source>
</evidence>
<keyword evidence="3 11" id="KW-0894">Sodium channel</keyword>
<dbReference type="PANTHER" id="PTHR11690">
    <property type="entry name" value="AMILORIDE-SENSITIVE SODIUM CHANNEL-RELATED"/>
    <property type="match status" value="1"/>
</dbReference>
<name>A0A3S1BQW5_ELYCH</name>
<evidence type="ECO:0000256" key="11">
    <source>
        <dbReference type="RuleBase" id="RU000679"/>
    </source>
</evidence>
<evidence type="ECO:0000256" key="4">
    <source>
        <dbReference type="ARBA" id="ARBA00022692"/>
    </source>
</evidence>
<evidence type="ECO:0000256" key="5">
    <source>
        <dbReference type="ARBA" id="ARBA00022989"/>
    </source>
</evidence>
<feature type="transmembrane region" description="Helical" evidence="12">
    <location>
        <begin position="463"/>
        <end position="489"/>
    </location>
</feature>
<keyword evidence="8 12" id="KW-0472">Membrane</keyword>
<evidence type="ECO:0000256" key="2">
    <source>
        <dbReference type="ARBA" id="ARBA00022448"/>
    </source>
</evidence>
<dbReference type="OrthoDB" id="6157104at2759"/>
<evidence type="ECO:0000256" key="6">
    <source>
        <dbReference type="ARBA" id="ARBA00023053"/>
    </source>
</evidence>
<dbReference type="PRINTS" id="PR01078">
    <property type="entry name" value="AMINACHANNEL"/>
</dbReference>
<evidence type="ECO:0000313" key="14">
    <source>
        <dbReference type="Proteomes" id="UP000271974"/>
    </source>
</evidence>
<comment type="similarity">
    <text evidence="11">Belongs to the amiloride-sensitive sodium channel (TC 1.A.6) family.</text>
</comment>
<keyword evidence="6" id="KW-0915">Sodium</keyword>
<evidence type="ECO:0000313" key="13">
    <source>
        <dbReference type="EMBL" id="RUS89276.1"/>
    </source>
</evidence>
<protein>
    <submittedName>
        <fullName evidence="13">Uncharacterized protein</fullName>
    </submittedName>
</protein>
<keyword evidence="7 11" id="KW-0406">Ion transport</keyword>
<sequence length="514" mass="57783">MHPMGRFIFNNSRSPRMDSSAMPPTTLEEKRTAVAVTLITTKARSCSLTISSRPVSMALPRPKARNTIPGGELCGFSSSWPCPVALTLTLYRQISSLYHYPIKTVTKITINNDLTFPAVTICNLNQFVRERLPDNPMVETVLYTLSQYGGISKHLGFFHKVPNLDNMTDVSGEELRRIVLHAAPRLDDMLLQCSWGAQNVNCQDIFRTLHTGYGQCYVFNGPEIEPENLAKSMSGFSQLRVLLSTGNNQSYFSKLIHAGVKVLLHQPDEMPFPLYQGWYVRPGVAASMAVTRYDRKCLPYPYKAYSNSYCEDSKAKGYKNRLKRYPIYSADNCLNECMFEKLEQVCGCRHFFSGGDRPYCSAKELLMCYIPSYSTLNMHDAEGCGCLRECEDVSYSADLSYATFATSFIQRQAVLDGITLFDEYLDENVIDLRVYFESMNVMEVQQEPELSKWSIIGTVGGQLGLFLGASTLSFVELIEILLLLLVASIRRAMCVASARHANVSFRVAKSNPRT</sequence>
<keyword evidence="2 11" id="KW-0813">Transport</keyword>
<comment type="caution">
    <text evidence="13">The sequence shown here is derived from an EMBL/GenBank/DDBJ whole genome shotgun (WGS) entry which is preliminary data.</text>
</comment>
<accession>A0A3S1BQW5</accession>
<dbReference type="AlphaFoldDB" id="A0A3S1BQW5"/>
<evidence type="ECO:0000256" key="10">
    <source>
        <dbReference type="ARBA" id="ARBA00023303"/>
    </source>
</evidence>